<proteinExistence type="predicted"/>
<feature type="region of interest" description="Disordered" evidence="1">
    <location>
        <begin position="159"/>
        <end position="191"/>
    </location>
</feature>
<comment type="caution">
    <text evidence="3">The sequence shown here is derived from an EMBL/GenBank/DDBJ whole genome shotgun (WGS) entry which is preliminary data.</text>
</comment>
<name>A0A1U7LT17_NEOID</name>
<dbReference type="STRING" id="1198029.A0A1U7LT17"/>
<dbReference type="AlphaFoldDB" id="A0A1U7LT17"/>
<evidence type="ECO:0000313" key="3">
    <source>
        <dbReference type="EMBL" id="OLL25758.1"/>
    </source>
</evidence>
<dbReference type="EMBL" id="LXFE01000322">
    <property type="protein sequence ID" value="OLL25758.1"/>
    <property type="molecule type" value="Genomic_DNA"/>
</dbReference>
<organism evidence="3 4">
    <name type="scientific">Neolecta irregularis (strain DAH-3)</name>
    <dbReference type="NCBI Taxonomy" id="1198029"/>
    <lineage>
        <taxon>Eukaryota</taxon>
        <taxon>Fungi</taxon>
        <taxon>Dikarya</taxon>
        <taxon>Ascomycota</taxon>
        <taxon>Taphrinomycotina</taxon>
        <taxon>Neolectales</taxon>
        <taxon>Neolectaceae</taxon>
        <taxon>Neolecta</taxon>
    </lineage>
</organism>
<dbReference type="OMA" id="WDRATVR"/>
<dbReference type="InterPro" id="IPR013665">
    <property type="entry name" value="Sfi1_dom"/>
</dbReference>
<keyword evidence="4" id="KW-1185">Reference proteome</keyword>
<dbReference type="OrthoDB" id="5360338at2759"/>
<feature type="domain" description="Sfi1 spindle body" evidence="2">
    <location>
        <begin position="235"/>
        <end position="805"/>
    </location>
</feature>
<gene>
    <name evidence="3" type="ORF">NEOLI_000643</name>
</gene>
<accession>A0A1U7LT17</accession>
<evidence type="ECO:0000313" key="4">
    <source>
        <dbReference type="Proteomes" id="UP000186594"/>
    </source>
</evidence>
<protein>
    <submittedName>
        <fullName evidence="3">Protein sfi1</fullName>
    </submittedName>
</protein>
<dbReference type="Proteomes" id="UP000186594">
    <property type="component" value="Unassembled WGS sequence"/>
</dbReference>
<feature type="compositionally biased region" description="Pro residues" evidence="1">
    <location>
        <begin position="180"/>
        <end position="191"/>
    </location>
</feature>
<reference evidence="3 4" key="1">
    <citation type="submission" date="2016-04" db="EMBL/GenBank/DDBJ databases">
        <title>Evolutionary innovation and constraint leading to complex multicellularity in the Ascomycota.</title>
        <authorList>
            <person name="Cisse O."/>
            <person name="Nguyen A."/>
            <person name="Hewitt D.A."/>
            <person name="Jedd G."/>
            <person name="Stajich J.E."/>
        </authorList>
    </citation>
    <scope>NUCLEOTIDE SEQUENCE [LARGE SCALE GENOMIC DNA]</scope>
    <source>
        <strain evidence="3 4">DAH-3</strain>
    </source>
</reference>
<evidence type="ECO:0000259" key="2">
    <source>
        <dbReference type="Pfam" id="PF08457"/>
    </source>
</evidence>
<dbReference type="Pfam" id="PF08457">
    <property type="entry name" value="Sfi1"/>
    <property type="match status" value="1"/>
</dbReference>
<sequence length="837" mass="99791">MENLTPSLPSRATYFAASNASPGKLPSYDLRSLYEHRQQVHKIDLDVLRDIIHRASLSPDGDSFLSVFRAYDTVLKERSIDPSQDRLYFKILLKLARIKGGSWYEKLQLVLGTLGVTEEDITATITSQRTPPSPLQHHRVRRVLFKDLPSQSRSISRLDQVVDNPFPTPPSTCALSSSKPAPPPLPDPPTSPDLNLPLIRYYLSAWRLKTTHRVHLHRQQYTYAIERDHRALLAEAFVSWREKSKFFRLLQKRASKARSIIIVEKSLSKWRSRYNNRSQDHRDLADYFNSIFLLRSCLKKWRYRISNDTHKGKLFLLDLMLQKWKCKYTRIKKLECQAEALYRRYLLALSWKDWFFKTCQTRATIYYNLKLAGKAVIVWINWTREAKILEIRADRVYRENIKRDYLNIWIKKLRVLQDMKMRASMYHEAKVIRYALDNWKRDTKLRKAATGYRQKIDEKLIQDCFVIWLWQLRENQKGSEFHRNVLISKYLIAWERQARLKQVTREVESNITFRLFHFWITQERAVLLGRVRDCRLVRDALAVWRNRYQNIRDTLYVVEKTVILNTEFRVQKKTFKNWKDRLRKSRETECFANKIYQRSILMNALSLWKTGIEVVRKLECEGERACNLFLFRNALKTWKQAKQRSIKRSKEARKMLARKHHQRRTQSLIMELWMSRLSKIRYLEAQADHAKTLFDESVTRIFLSGWRSSFQTYRGLENMARKIYEEQLLRASVSSWIDNLNYCTEIAAIADMTFSAKLYDIQVKCLRIWRRNMFRFKGLDVQAELMLRQCQGRLIRLAFRGWARKVREGKTGNSQENIHGLVTPTRPIRSWRLGRSR</sequence>
<evidence type="ECO:0000256" key="1">
    <source>
        <dbReference type="SAM" id="MobiDB-lite"/>
    </source>
</evidence>